<proteinExistence type="predicted"/>
<dbReference type="EMBL" id="JAQMUC010000004">
    <property type="protein sequence ID" value="MDB9534307.1"/>
    <property type="molecule type" value="Genomic_DNA"/>
</dbReference>
<dbReference type="Proteomes" id="UP001211249">
    <property type="component" value="Unassembled WGS sequence"/>
</dbReference>
<protein>
    <submittedName>
        <fullName evidence="1">Uncharacterized protein</fullName>
    </submittedName>
</protein>
<name>A0ABT5AC14_9CYAN</name>
<keyword evidence="2" id="KW-1185">Reference proteome</keyword>
<comment type="caution">
    <text evidence="1">The sequence shown here is derived from an EMBL/GenBank/DDBJ whole genome shotgun (WGS) entry which is preliminary data.</text>
</comment>
<reference evidence="1 2" key="1">
    <citation type="submission" date="2023-01" db="EMBL/GenBank/DDBJ databases">
        <title>Genomes from the Australian National Cyanobacteria Reference Collection.</title>
        <authorList>
            <person name="Willis A."/>
            <person name="Lee E.M.F."/>
        </authorList>
    </citation>
    <scope>NUCLEOTIDE SEQUENCE [LARGE SCALE GENOMIC DNA]</scope>
    <source>
        <strain evidence="1 2">CS-1226</strain>
    </source>
</reference>
<dbReference type="RefSeq" id="WP_271794408.1">
    <property type="nucleotide sequence ID" value="NZ_JAQMUC010000004.1"/>
</dbReference>
<sequence>MLIKWKIALLVLESDRFFDLWKAIALPTSPRAIILNLDSKVF</sequence>
<accession>A0ABT5AC14</accession>
<evidence type="ECO:0000313" key="2">
    <source>
        <dbReference type="Proteomes" id="UP001211249"/>
    </source>
</evidence>
<evidence type="ECO:0000313" key="1">
    <source>
        <dbReference type="EMBL" id="MDB9534307.1"/>
    </source>
</evidence>
<organism evidence="1 2">
    <name type="scientific">Dolichospermum planctonicum CS-1226</name>
    <dbReference type="NCBI Taxonomy" id="3021751"/>
    <lineage>
        <taxon>Bacteria</taxon>
        <taxon>Bacillati</taxon>
        <taxon>Cyanobacteriota</taxon>
        <taxon>Cyanophyceae</taxon>
        <taxon>Nostocales</taxon>
        <taxon>Aphanizomenonaceae</taxon>
        <taxon>Dolichospermum</taxon>
        <taxon>Dolichospermum planctonicum</taxon>
    </lineage>
</organism>
<gene>
    <name evidence="1" type="ORF">PN451_00345</name>
</gene>